<evidence type="ECO:0000256" key="1">
    <source>
        <dbReference type="SAM" id="Coils"/>
    </source>
</evidence>
<dbReference type="Pfam" id="PF20497">
    <property type="entry name" value="SWI-SNF_Ssr4_C"/>
    <property type="match status" value="1"/>
</dbReference>
<evidence type="ECO:0000313" key="5">
    <source>
        <dbReference type="EMBL" id="CAF9929400.1"/>
    </source>
</evidence>
<dbReference type="OrthoDB" id="5321006at2759"/>
<feature type="region of interest" description="Disordered" evidence="2">
    <location>
        <begin position="201"/>
        <end position="298"/>
    </location>
</feature>
<dbReference type="Proteomes" id="UP000664534">
    <property type="component" value="Unassembled WGS sequence"/>
</dbReference>
<feature type="region of interest" description="Disordered" evidence="2">
    <location>
        <begin position="355"/>
        <end position="379"/>
    </location>
</feature>
<gene>
    <name evidence="5" type="ORF">IMSHALPRED_007900</name>
</gene>
<evidence type="ECO:0000313" key="6">
    <source>
        <dbReference type="Proteomes" id="UP000664534"/>
    </source>
</evidence>
<feature type="region of interest" description="Disordered" evidence="2">
    <location>
        <begin position="598"/>
        <end position="677"/>
    </location>
</feature>
<protein>
    <recommendedName>
        <fullName evidence="7">DUF1750-domain-containing protein</fullName>
    </recommendedName>
</protein>
<comment type="caution">
    <text evidence="5">The sequence shown here is derived from an EMBL/GenBank/DDBJ whole genome shotgun (WGS) entry which is preliminary data.</text>
</comment>
<evidence type="ECO:0000259" key="4">
    <source>
        <dbReference type="Pfam" id="PF20497"/>
    </source>
</evidence>
<evidence type="ECO:0000256" key="2">
    <source>
        <dbReference type="SAM" id="MobiDB-lite"/>
    </source>
</evidence>
<feature type="compositionally biased region" description="Low complexity" evidence="2">
    <location>
        <begin position="230"/>
        <end position="244"/>
    </location>
</feature>
<dbReference type="Pfam" id="PF08549">
    <property type="entry name" value="SWI-SNF_Ssr4_N"/>
    <property type="match status" value="1"/>
</dbReference>
<reference evidence="5" key="1">
    <citation type="submission" date="2021-03" db="EMBL/GenBank/DDBJ databases">
        <authorList>
            <person name="Tagirdzhanova G."/>
        </authorList>
    </citation>
    <scope>NUCLEOTIDE SEQUENCE</scope>
</reference>
<proteinExistence type="predicted"/>
<organism evidence="5 6">
    <name type="scientific">Imshaugia aleurites</name>
    <dbReference type="NCBI Taxonomy" id="172621"/>
    <lineage>
        <taxon>Eukaryota</taxon>
        <taxon>Fungi</taxon>
        <taxon>Dikarya</taxon>
        <taxon>Ascomycota</taxon>
        <taxon>Pezizomycotina</taxon>
        <taxon>Lecanoromycetes</taxon>
        <taxon>OSLEUM clade</taxon>
        <taxon>Lecanoromycetidae</taxon>
        <taxon>Lecanorales</taxon>
        <taxon>Lecanorineae</taxon>
        <taxon>Parmeliaceae</taxon>
        <taxon>Imshaugia</taxon>
    </lineage>
</organism>
<accession>A0A8H3FSX1</accession>
<feature type="region of interest" description="Disordered" evidence="2">
    <location>
        <begin position="514"/>
        <end position="539"/>
    </location>
</feature>
<evidence type="ECO:0000259" key="3">
    <source>
        <dbReference type="Pfam" id="PF08549"/>
    </source>
</evidence>
<keyword evidence="1" id="KW-0175">Coiled coil</keyword>
<dbReference type="InterPro" id="IPR013859">
    <property type="entry name" value="Ssr4_N"/>
</dbReference>
<keyword evidence="6" id="KW-1185">Reference proteome</keyword>
<feature type="compositionally biased region" description="Polar residues" evidence="2">
    <location>
        <begin position="603"/>
        <end position="619"/>
    </location>
</feature>
<feature type="compositionally biased region" description="Polar residues" evidence="2">
    <location>
        <begin position="514"/>
        <end position="526"/>
    </location>
</feature>
<sequence length="700" mass="76868">MGEPSNSVPAQLLRHIHLVSSNPYPKLPHVNLDIAVEYLIQAPRIAREAAPMSWMYLDCPADGEVMLVWQPSQLRTQAASDGFVWADAESAFSSEMRGYTVEMYVHKSGYRPNYEAVAAHCRRRFRLTPSQNPDPSLPPPDQQLWIWHYSQTEPPNRFPAHQIRISDQVRQSIHERSILQRHGQLVRKEFMLRDSANWPTINLPGTPNPSYPQQVSGYPGDVISHMNRSQQQAYIQQQQQQQQQANVTQHGVGPSPAKRPRHGGPGHVHGSTTAIPAPVVSQDTTYDEEEGTSGGDYMDFLTPRDISLHRYTQHHEWLEEILNSPYDTSQIIPGQLGFGRKGELESLTKDFFDAPTEATPKKTYPKSKGESPVEDSATPRVGRLENGKAEDFTKRATDKIAEINAEMEKLKRQHAKRMAKLNKGRAFKEAEQNLRVLTLEMINGEATKGDAMQQNQVDELARGLEAQVGKSIKSVKDVECIDKGGLEEKSQAKDAKDQDYDMVDTFGNLDGVTASATTYPQSSSPGLPTPMESAGNTSNAVYNDAPIAETMNQGVVMDEVQSTSEPKDPTAEDWVMVNKESNSTAGGEELPEIESFGDDVAMPTSTGRPSPNDNVTGNSVPIFEQGAGGEDTAAGFDANDFGEGIDFGDLDTAGEEMSGYTPGMENAGLDDRGDEGAFGESFQIMDEGASVGPEDKTSGV</sequence>
<feature type="coiled-coil region" evidence="1">
    <location>
        <begin position="393"/>
        <end position="420"/>
    </location>
</feature>
<dbReference type="AlphaFoldDB" id="A0A8H3FSX1"/>
<feature type="domain" description="SWI/SNF and RSC complexes subunit Ssr4 C-terminal" evidence="4">
    <location>
        <begin position="287"/>
        <end position="687"/>
    </location>
</feature>
<dbReference type="EMBL" id="CAJPDT010000053">
    <property type="protein sequence ID" value="CAF9929400.1"/>
    <property type="molecule type" value="Genomic_DNA"/>
</dbReference>
<evidence type="ECO:0008006" key="7">
    <source>
        <dbReference type="Google" id="ProtNLM"/>
    </source>
</evidence>
<name>A0A8H3FSX1_9LECA</name>
<feature type="domain" description="SWI/SNF and RSC complexes subunit Ssr4 N-terminal" evidence="3">
    <location>
        <begin position="3"/>
        <end position="214"/>
    </location>
</feature>
<dbReference type="InterPro" id="IPR046464">
    <property type="entry name" value="SWI-SNF_Ssr4_C"/>
</dbReference>
<dbReference type="GO" id="GO:0006338">
    <property type="term" value="P:chromatin remodeling"/>
    <property type="evidence" value="ECO:0007669"/>
    <property type="project" value="InterPro"/>
</dbReference>